<feature type="compositionally biased region" description="Basic and acidic residues" evidence="1">
    <location>
        <begin position="55"/>
        <end position="67"/>
    </location>
</feature>
<dbReference type="EMBL" id="LR031872">
    <property type="protein sequence ID" value="VDC89803.1"/>
    <property type="molecule type" value="Genomic_DNA"/>
</dbReference>
<evidence type="ECO:0000313" key="2">
    <source>
        <dbReference type="EMBL" id="VDC89803.1"/>
    </source>
</evidence>
<feature type="compositionally biased region" description="Basic residues" evidence="1">
    <location>
        <begin position="45"/>
        <end position="54"/>
    </location>
</feature>
<feature type="region of interest" description="Disordered" evidence="1">
    <location>
        <begin position="1"/>
        <end position="67"/>
    </location>
</feature>
<feature type="compositionally biased region" description="Basic and acidic residues" evidence="1">
    <location>
        <begin position="11"/>
        <end position="30"/>
    </location>
</feature>
<proteinExistence type="predicted"/>
<protein>
    <submittedName>
        <fullName evidence="2">Uncharacterized protein</fullName>
    </submittedName>
</protein>
<name>A0A3P6AQ65_BRAOL</name>
<organism evidence="2">
    <name type="scientific">Brassica oleracea</name>
    <name type="common">Wild cabbage</name>
    <dbReference type="NCBI Taxonomy" id="3712"/>
    <lineage>
        <taxon>Eukaryota</taxon>
        <taxon>Viridiplantae</taxon>
        <taxon>Streptophyta</taxon>
        <taxon>Embryophyta</taxon>
        <taxon>Tracheophyta</taxon>
        <taxon>Spermatophyta</taxon>
        <taxon>Magnoliopsida</taxon>
        <taxon>eudicotyledons</taxon>
        <taxon>Gunneridae</taxon>
        <taxon>Pentapetalae</taxon>
        <taxon>rosids</taxon>
        <taxon>malvids</taxon>
        <taxon>Brassicales</taxon>
        <taxon>Brassicaceae</taxon>
        <taxon>Brassiceae</taxon>
        <taxon>Brassica</taxon>
    </lineage>
</organism>
<evidence type="ECO:0000256" key="1">
    <source>
        <dbReference type="SAM" id="MobiDB-lite"/>
    </source>
</evidence>
<accession>A0A3P6AQ65</accession>
<sequence>MQQPKRLGMKKPSEHQIERQKKQKSPESEPAKAMVKKPSSPGDKSRRRRCYGRHRFPEAKPDVQRRS</sequence>
<reference evidence="2" key="1">
    <citation type="submission" date="2018-11" db="EMBL/GenBank/DDBJ databases">
        <authorList>
            <consortium name="Genoscope - CEA"/>
            <person name="William W."/>
        </authorList>
    </citation>
    <scope>NUCLEOTIDE SEQUENCE</scope>
</reference>
<gene>
    <name evidence="2" type="ORF">BOLC3T15025H</name>
</gene>
<dbReference type="AlphaFoldDB" id="A0A3P6AQ65"/>